<dbReference type="EMBL" id="QVQA01000064">
    <property type="protein sequence ID" value="KAF5097497.1"/>
    <property type="molecule type" value="Genomic_DNA"/>
</dbReference>
<protein>
    <submittedName>
        <fullName evidence="1">Uncharacterized protein</fullName>
    </submittedName>
</protein>
<keyword evidence="2" id="KW-1185">Reference proteome</keyword>
<proteinExistence type="predicted"/>
<reference evidence="1 2" key="1">
    <citation type="journal article" date="2020" name="Front. Microbiol.">
        <title>Phenotypic and Genetic Characterization of the Cheese Ripening Yeast Geotrichum candidum.</title>
        <authorList>
            <person name="Perkins V."/>
            <person name="Vignola S."/>
            <person name="Lessard M.H."/>
            <person name="Plante P.L."/>
            <person name="Corbeil J."/>
            <person name="Dugat-Bony E."/>
            <person name="Frenette M."/>
            <person name="Labrie S."/>
        </authorList>
    </citation>
    <scope>NUCLEOTIDE SEQUENCE [LARGE SCALE GENOMIC DNA]</scope>
    <source>
        <strain evidence="1 2">LMA-1147</strain>
    </source>
</reference>
<dbReference type="Proteomes" id="UP000744676">
    <property type="component" value="Unassembled WGS sequence"/>
</dbReference>
<organism evidence="1 2">
    <name type="scientific">Geotrichum galactomycetum</name>
    <dbReference type="NCBI Taxonomy" id="27317"/>
    <lineage>
        <taxon>Eukaryota</taxon>
        <taxon>Fungi</taxon>
        <taxon>Dikarya</taxon>
        <taxon>Ascomycota</taxon>
        <taxon>Saccharomycotina</taxon>
        <taxon>Dipodascomycetes</taxon>
        <taxon>Dipodascales</taxon>
        <taxon>Dipodascaceae</taxon>
        <taxon>Geotrichum</taxon>
    </lineage>
</organism>
<accession>A0ACB6V4C4</accession>
<evidence type="ECO:0000313" key="1">
    <source>
        <dbReference type="EMBL" id="KAF5097497.1"/>
    </source>
</evidence>
<evidence type="ECO:0000313" key="2">
    <source>
        <dbReference type="Proteomes" id="UP000744676"/>
    </source>
</evidence>
<sequence>MGTFSPQDDARQFMAGVCVSISGDFIDADTLGAGLREFGALVVAPVTVYTTHVVARSRKDDRNVMVVSTFKNNIKVVSPEWVFACFQARRRIDEAPYLLKNPTPVDSDHGDMDPAAGLVQQSLLLEGKRVFFGNDLEISAGMQNCLRTMVRLAGGSCADSLDDAALNIYIGQYRDGEQYLKASRAGTVVVANTLWLFRVLCRDRWTSPLNYLFHYPFVRGGLPGMEKTVISISLYSNANRDFVTDLVLRLGGTFTRNLKSDNTHLVTLRPEGIKVQAAKSWNVLIVNHLWLEESYAAWEMKPVTDERYIFGKKVWPVGQTKLDERVLETFYREPEDELEMENDMNEREEIEEEQAVAVDSEDDITLAGARPEHESEVVDEFADNAQSTSLPPVNIDDDSEDSKKPEVDAKSNENEAPEQPLTKTPSVEEVKTPKRTPAKHVSAGAEESTPSNSSPSASATPRSSHRKAKDKAAAKLHEDISDLNEFQKRRRTRDIPLLPGESKRAKIAAASSHSPPSTAGHHASSPTPEPSTHITSSTSSTSSTSTTSRSQPPIRVRLLITGIDSTKFSFKHLSKLGIALADDPAEATHVVAPKVCRTANFLIALAHAPVLLNEQFLRTITAPAAPAATLPLDPIDPQYFLTDPVAERETLAGATLAQVLARAHRAHAAGGLLRGCTFNLTPKVRGGRDVFAAIVAAHGARAPVTVKAAARLATTCEPCDEELSVASARGRGSGGAQLRRIILIAAADQKQYIAAFRANFSEAKGYKAYCYPVDWLFQVILRMKLEFPEDGAL</sequence>
<comment type="caution">
    <text evidence="1">The sequence shown here is derived from an EMBL/GenBank/DDBJ whole genome shotgun (WGS) entry which is preliminary data.</text>
</comment>
<gene>
    <name evidence="1" type="ORF">D0Z00_002382</name>
</gene>
<name>A0ACB6V4C4_9ASCO</name>